<evidence type="ECO:0000256" key="6">
    <source>
        <dbReference type="SAM" id="Phobius"/>
    </source>
</evidence>
<proteinExistence type="predicted"/>
<sequence length="390" mass="41023">MAAATTHSAAAVPAAHAARTAVVVPAYQPDARLVALVDALRAAVPGLPVVVVDDGSDRRCGGVFRAVRALGAVVLTVPVNRGKGHALRTGVRWVRDRLPGHGVVCADADGQHTVLDVLRVAARSQSEPDAVVLGARRLGGEVPLRSRLGNAATRWAFTAATRTRVRDTQTGLRAYGPSLLDDLLAVRGDRYEYELRALLHATRTGRRIVEVDVATVYLDDNASSHFRPVADSLRVWAPLLRFAASSLGSAAVDVVALLVLHALTGSLLAAVVGARLLSAGVNFAVNRRLVFAGGRDVPLRAAVVRYAALAVVLLAASYGLLALLTGLGVPLVAAKVGTDAALVATSYEVQRRVVFPRLSPGRGAARRADRRAARRERARGRARSSAGRPT</sequence>
<keyword evidence="3 6" id="KW-1133">Transmembrane helix</keyword>
<feature type="domain" description="GtrA/DPMS transmembrane" evidence="8">
    <location>
        <begin position="241"/>
        <end position="355"/>
    </location>
</feature>
<comment type="subcellular location">
    <subcellularLocation>
        <location evidence="1">Membrane</location>
        <topology evidence="1">Multi-pass membrane protein</topology>
    </subcellularLocation>
</comment>
<evidence type="ECO:0000313" key="10">
    <source>
        <dbReference type="Proteomes" id="UP000316659"/>
    </source>
</evidence>
<evidence type="ECO:0000256" key="2">
    <source>
        <dbReference type="ARBA" id="ARBA00022692"/>
    </source>
</evidence>
<feature type="domain" description="Glycosyltransferase 2-like" evidence="7">
    <location>
        <begin position="22"/>
        <end position="171"/>
    </location>
</feature>
<dbReference type="PANTHER" id="PTHR10859">
    <property type="entry name" value="GLYCOSYL TRANSFERASE"/>
    <property type="match status" value="1"/>
</dbReference>
<dbReference type="GO" id="GO:0016740">
    <property type="term" value="F:transferase activity"/>
    <property type="evidence" value="ECO:0007669"/>
    <property type="project" value="UniProtKB-KW"/>
</dbReference>
<comment type="caution">
    <text evidence="9">The sequence shown here is derived from an EMBL/GenBank/DDBJ whole genome shotgun (WGS) entry which is preliminary data.</text>
</comment>
<dbReference type="SUPFAM" id="SSF53448">
    <property type="entry name" value="Nucleotide-diphospho-sugar transferases"/>
    <property type="match status" value="1"/>
</dbReference>
<evidence type="ECO:0000256" key="3">
    <source>
        <dbReference type="ARBA" id="ARBA00022989"/>
    </source>
</evidence>
<dbReference type="Pfam" id="PF00535">
    <property type="entry name" value="Glycos_transf_2"/>
    <property type="match status" value="1"/>
</dbReference>
<dbReference type="InterPro" id="IPR001173">
    <property type="entry name" value="Glyco_trans_2-like"/>
</dbReference>
<dbReference type="GO" id="GO:0016020">
    <property type="term" value="C:membrane"/>
    <property type="evidence" value="ECO:0007669"/>
    <property type="project" value="UniProtKB-SubCell"/>
</dbReference>
<dbReference type="PANTHER" id="PTHR10859:SF114">
    <property type="entry name" value="DOLICHOL-PHOSPHATE MANNOSYLTRANSFERASE"/>
    <property type="match status" value="1"/>
</dbReference>
<evidence type="ECO:0000256" key="5">
    <source>
        <dbReference type="SAM" id="MobiDB-lite"/>
    </source>
</evidence>
<evidence type="ECO:0000259" key="8">
    <source>
        <dbReference type="Pfam" id="PF04138"/>
    </source>
</evidence>
<organism evidence="9 10">
    <name type="scientific">Cellulosimicrobium cellulans</name>
    <name type="common">Arthrobacter luteus</name>
    <dbReference type="NCBI Taxonomy" id="1710"/>
    <lineage>
        <taxon>Bacteria</taxon>
        <taxon>Bacillati</taxon>
        <taxon>Actinomycetota</taxon>
        <taxon>Actinomycetes</taxon>
        <taxon>Micrococcales</taxon>
        <taxon>Promicromonosporaceae</taxon>
        <taxon>Cellulosimicrobium</taxon>
    </lineage>
</organism>
<name>A0A4Y4DT21_CELCE</name>
<dbReference type="AlphaFoldDB" id="A0A4Y4DT21"/>
<dbReference type="Gene3D" id="3.90.550.10">
    <property type="entry name" value="Spore Coat Polysaccharide Biosynthesis Protein SpsA, Chain A"/>
    <property type="match status" value="1"/>
</dbReference>
<dbReference type="Pfam" id="PF04138">
    <property type="entry name" value="GtrA_DPMS_TM"/>
    <property type="match status" value="1"/>
</dbReference>
<keyword evidence="4 6" id="KW-0472">Membrane</keyword>
<feature type="transmembrane region" description="Helical" evidence="6">
    <location>
        <begin position="254"/>
        <end position="285"/>
    </location>
</feature>
<reference evidence="9 10" key="1">
    <citation type="submission" date="2019-06" db="EMBL/GenBank/DDBJ databases">
        <title>Whole genome shotgun sequence of Cellulosimicrobium cellulans NBRC 15516.</title>
        <authorList>
            <person name="Hosoyama A."/>
            <person name="Uohara A."/>
            <person name="Ohji S."/>
            <person name="Ichikawa N."/>
        </authorList>
    </citation>
    <scope>NUCLEOTIDE SEQUENCE [LARGE SCALE GENOMIC DNA]</scope>
    <source>
        <strain evidence="9 10">NBRC 15516</strain>
    </source>
</reference>
<accession>A0A4Y4DT21</accession>
<dbReference type="EMBL" id="BJNZ01000002">
    <property type="protein sequence ID" value="GED08512.1"/>
    <property type="molecule type" value="Genomic_DNA"/>
</dbReference>
<dbReference type="GO" id="GO:0000271">
    <property type="term" value="P:polysaccharide biosynthetic process"/>
    <property type="evidence" value="ECO:0007669"/>
    <property type="project" value="InterPro"/>
</dbReference>
<feature type="transmembrane region" description="Helical" evidence="6">
    <location>
        <begin position="306"/>
        <end position="329"/>
    </location>
</feature>
<evidence type="ECO:0000256" key="1">
    <source>
        <dbReference type="ARBA" id="ARBA00004141"/>
    </source>
</evidence>
<keyword evidence="9" id="KW-0808">Transferase</keyword>
<evidence type="ECO:0000259" key="7">
    <source>
        <dbReference type="Pfam" id="PF00535"/>
    </source>
</evidence>
<evidence type="ECO:0000313" key="9">
    <source>
        <dbReference type="EMBL" id="GED08512.1"/>
    </source>
</evidence>
<keyword evidence="2 6" id="KW-0812">Transmembrane</keyword>
<feature type="region of interest" description="Disordered" evidence="5">
    <location>
        <begin position="364"/>
        <end position="390"/>
    </location>
</feature>
<gene>
    <name evidence="9" type="ORF">CCE02nite_05110</name>
</gene>
<protein>
    <submittedName>
        <fullName evidence="9">Glycosyl transferase</fullName>
    </submittedName>
</protein>
<dbReference type="CDD" id="cd04179">
    <property type="entry name" value="DPM_DPG-synthase_like"/>
    <property type="match status" value="1"/>
</dbReference>
<evidence type="ECO:0000256" key="4">
    <source>
        <dbReference type="ARBA" id="ARBA00023136"/>
    </source>
</evidence>
<dbReference type="Proteomes" id="UP000316659">
    <property type="component" value="Unassembled WGS sequence"/>
</dbReference>
<dbReference type="RefSeq" id="WP_141387863.1">
    <property type="nucleotide sequence ID" value="NZ_BJNZ01000002.1"/>
</dbReference>
<dbReference type="GO" id="GO:0006487">
    <property type="term" value="P:protein N-linked glycosylation"/>
    <property type="evidence" value="ECO:0007669"/>
    <property type="project" value="TreeGrafter"/>
</dbReference>
<feature type="compositionally biased region" description="Basic residues" evidence="5">
    <location>
        <begin position="372"/>
        <end position="382"/>
    </location>
</feature>
<dbReference type="InterPro" id="IPR007267">
    <property type="entry name" value="GtrA_DPMS_TM"/>
</dbReference>
<dbReference type="InterPro" id="IPR029044">
    <property type="entry name" value="Nucleotide-diphossugar_trans"/>
</dbReference>